<proteinExistence type="predicted"/>
<dbReference type="EMBL" id="LCHM01000024">
    <property type="protein sequence ID" value="KKT37546.1"/>
    <property type="molecule type" value="Genomic_DNA"/>
</dbReference>
<feature type="transmembrane region" description="Helical" evidence="1">
    <location>
        <begin position="43"/>
        <end position="61"/>
    </location>
</feature>
<evidence type="ECO:0000313" key="3">
    <source>
        <dbReference type="Proteomes" id="UP000034617"/>
    </source>
</evidence>
<sequence length="68" mass="7320">METDMSVKNKAGSIFSSKTVWVCIGLGLIVLIAVTIFKVPFGTLLFSGALLACPLLHILMMRDGGHKQ</sequence>
<protein>
    <recommendedName>
        <fullName evidence="4">DUF2933 domain-containing protein</fullName>
    </recommendedName>
</protein>
<feature type="transmembrane region" description="Helical" evidence="1">
    <location>
        <begin position="20"/>
        <end position="37"/>
    </location>
</feature>
<evidence type="ECO:0000313" key="2">
    <source>
        <dbReference type="EMBL" id="KKT37546.1"/>
    </source>
</evidence>
<dbReference type="Proteomes" id="UP000034617">
    <property type="component" value="Unassembled WGS sequence"/>
</dbReference>
<keyword evidence="1" id="KW-1133">Transmembrane helix</keyword>
<name>A0A0G1GR49_9BACT</name>
<keyword evidence="1" id="KW-0472">Membrane</keyword>
<accession>A0A0G1GR49</accession>
<comment type="caution">
    <text evidence="2">The sequence shown here is derived from an EMBL/GenBank/DDBJ whole genome shotgun (WGS) entry which is preliminary data.</text>
</comment>
<reference evidence="2 3" key="1">
    <citation type="journal article" date="2015" name="Nature">
        <title>rRNA introns, odd ribosomes, and small enigmatic genomes across a large radiation of phyla.</title>
        <authorList>
            <person name="Brown C.T."/>
            <person name="Hug L.A."/>
            <person name="Thomas B.C."/>
            <person name="Sharon I."/>
            <person name="Castelle C.J."/>
            <person name="Singh A."/>
            <person name="Wilkins M.J."/>
            <person name="Williams K.H."/>
            <person name="Banfield J.F."/>
        </authorList>
    </citation>
    <scope>NUCLEOTIDE SEQUENCE [LARGE SCALE GENOMIC DNA]</scope>
</reference>
<evidence type="ECO:0008006" key="4">
    <source>
        <dbReference type="Google" id="ProtNLM"/>
    </source>
</evidence>
<gene>
    <name evidence="2" type="ORF">UW22_C0024G0013</name>
</gene>
<keyword evidence="1" id="KW-0812">Transmembrane</keyword>
<dbReference type="AlphaFoldDB" id="A0A0G1GR49"/>
<organism evidence="2 3">
    <name type="scientific">Candidatus Gottesmanbacteria bacterium GW2011_GWB1_44_11c</name>
    <dbReference type="NCBI Taxonomy" id="1618447"/>
    <lineage>
        <taxon>Bacteria</taxon>
        <taxon>Candidatus Gottesmaniibacteriota</taxon>
    </lineage>
</organism>
<evidence type="ECO:0000256" key="1">
    <source>
        <dbReference type="SAM" id="Phobius"/>
    </source>
</evidence>